<gene>
    <name evidence="3" type="ORF">NE848_17195</name>
</gene>
<dbReference type="Proteomes" id="UP001155077">
    <property type="component" value="Unassembled WGS sequence"/>
</dbReference>
<dbReference type="RefSeq" id="WP_252115849.1">
    <property type="nucleotide sequence ID" value="NZ_JAMSCK010000013.1"/>
</dbReference>
<dbReference type="EMBL" id="JAMSCK010000013">
    <property type="protein sequence ID" value="MCM8571135.1"/>
    <property type="molecule type" value="Genomic_DNA"/>
</dbReference>
<dbReference type="NCBIfam" id="TIGR04183">
    <property type="entry name" value="Por_Secre_tail"/>
    <property type="match status" value="1"/>
</dbReference>
<evidence type="ECO:0000313" key="4">
    <source>
        <dbReference type="Proteomes" id="UP001155077"/>
    </source>
</evidence>
<keyword evidence="4" id="KW-1185">Reference proteome</keyword>
<evidence type="ECO:0000256" key="1">
    <source>
        <dbReference type="ARBA" id="ARBA00022729"/>
    </source>
</evidence>
<dbReference type="InterPro" id="IPR026444">
    <property type="entry name" value="Secre_tail"/>
</dbReference>
<reference evidence="3" key="1">
    <citation type="submission" date="2022-06" db="EMBL/GenBank/DDBJ databases">
        <title>Gramella sediminis sp. nov., isolated from deep-sea sediment of the Indian Ocean.</title>
        <authorList>
            <person name="Yang L."/>
        </authorList>
    </citation>
    <scope>NUCLEOTIDE SEQUENCE</scope>
    <source>
        <strain evidence="3">HMD3159</strain>
    </source>
</reference>
<name>A0ABT0Z6T6_9FLAO</name>
<feature type="non-terminal residue" evidence="3">
    <location>
        <position position="1"/>
    </location>
</feature>
<keyword evidence="1" id="KW-0732">Signal</keyword>
<feature type="domain" description="Secretion system C-terminal sorting" evidence="2">
    <location>
        <begin position="428"/>
        <end position="504"/>
    </location>
</feature>
<sequence length="507" mass="54814">ASDTYTGAHSDGTKIGVVVTYNNTDANCSDTAVTAAEVYDNPTISIQQPLLDCFSDAPSMIVTSPVDKTGWEFRLVIKGQSGTFSSYPDGGYPGLASLTTYVLTAKDPNGCTVDEEFTTGKVLDTPIDPTLEADQPDCDTFQGTIRVTNHVAGQTYWVKLKTDPSTTPNFVSYPTNGFENLDPGTYVVVARSADLCSSGAAEITLLEPDCNHLYPTQTDCETYLTGDPILEEVCLTFDSNNYVSNTTPGVFFYFGQVDGFANNDNVVIDVVQSRTDNSLLAPFLPQNEANVRVETAPNCISLKNITVTLGPDGGVPAGDVRIEFKAKANTTYVISVKYDTKTIIGFDGGANLEGDTYKFGMIKSVNGGAYSNVLGSFGYIDAIDCNAEAASTTLALAKTSEDLSKGSLTVEDSSLELIEPIEPQFTAYPVPFRENLNIGYKFDYKSDVTIQIFNLNGQLVRSYTEKAVDANTISTLDIDFAPRASQIYIVRMITDREVFTKKIISAK</sequence>
<comment type="caution">
    <text evidence="3">The sequence shown here is derived from an EMBL/GenBank/DDBJ whole genome shotgun (WGS) entry which is preliminary data.</text>
</comment>
<organism evidence="3 4">
    <name type="scientific">Gramella jeungdoensis</name>
    <dbReference type="NCBI Taxonomy" id="708091"/>
    <lineage>
        <taxon>Bacteria</taxon>
        <taxon>Pseudomonadati</taxon>
        <taxon>Bacteroidota</taxon>
        <taxon>Flavobacteriia</taxon>
        <taxon>Flavobacteriales</taxon>
        <taxon>Flavobacteriaceae</taxon>
        <taxon>Christiangramia</taxon>
    </lineage>
</organism>
<protein>
    <submittedName>
        <fullName evidence="3">T9SS type A sorting domain-containing protein</fullName>
    </submittedName>
</protein>
<evidence type="ECO:0000313" key="3">
    <source>
        <dbReference type="EMBL" id="MCM8571135.1"/>
    </source>
</evidence>
<accession>A0ABT0Z6T6</accession>
<dbReference type="Pfam" id="PF18962">
    <property type="entry name" value="Por_Secre_tail"/>
    <property type="match status" value="1"/>
</dbReference>
<proteinExistence type="predicted"/>
<evidence type="ECO:0000259" key="2">
    <source>
        <dbReference type="Pfam" id="PF18962"/>
    </source>
</evidence>